<dbReference type="Gene3D" id="1.10.340.30">
    <property type="entry name" value="Hypothetical protein, domain 2"/>
    <property type="match status" value="1"/>
</dbReference>
<dbReference type="PANTHER" id="PTHR43003">
    <property type="entry name" value="DNA-3-METHYLADENINE GLYCOSYLASE"/>
    <property type="match status" value="1"/>
</dbReference>
<protein>
    <recommendedName>
        <fullName evidence="2">DNA-3-methyladenine glycosylase II</fullName>
        <ecNumber evidence="2">3.2.2.21</ecNumber>
    </recommendedName>
</protein>
<dbReference type="EC" id="3.2.2.21" evidence="2"/>
<accession>A0ABV3Y238</accession>
<dbReference type="InterPro" id="IPR003265">
    <property type="entry name" value="HhH-GPD_domain"/>
</dbReference>
<keyword evidence="7" id="KW-1185">Reference proteome</keyword>
<dbReference type="InterPro" id="IPR051912">
    <property type="entry name" value="Alkylbase_DNA_Glycosylase/TA"/>
</dbReference>
<organism evidence="6 7">
    <name type="scientific">Ferrimicrobium acidiphilum</name>
    <dbReference type="NCBI Taxonomy" id="121039"/>
    <lineage>
        <taxon>Bacteria</taxon>
        <taxon>Bacillati</taxon>
        <taxon>Actinomycetota</taxon>
        <taxon>Acidimicrobiia</taxon>
        <taxon>Acidimicrobiales</taxon>
        <taxon>Acidimicrobiaceae</taxon>
        <taxon>Ferrimicrobium</taxon>
    </lineage>
</organism>
<dbReference type="PANTHER" id="PTHR43003:SF5">
    <property type="entry name" value="DNA-3-METHYLADENINE GLYCOSYLASE"/>
    <property type="match status" value="1"/>
</dbReference>
<keyword evidence="4" id="KW-0234">DNA repair</keyword>
<dbReference type="Pfam" id="PF00730">
    <property type="entry name" value="HhH-GPD"/>
    <property type="match status" value="1"/>
</dbReference>
<dbReference type="Gene3D" id="1.10.1670.40">
    <property type="match status" value="1"/>
</dbReference>
<dbReference type="CDD" id="cd00056">
    <property type="entry name" value="ENDO3c"/>
    <property type="match status" value="1"/>
</dbReference>
<dbReference type="InterPro" id="IPR011257">
    <property type="entry name" value="DNA_glycosylase"/>
</dbReference>
<evidence type="ECO:0000313" key="7">
    <source>
        <dbReference type="Proteomes" id="UP001560267"/>
    </source>
</evidence>
<comment type="catalytic activity">
    <reaction evidence="1">
        <text>Hydrolysis of alkylated DNA, releasing 3-methyladenine, 3-methylguanine, 7-methylguanine and 7-methyladenine.</text>
        <dbReference type="EC" id="3.2.2.21"/>
    </reaction>
</comment>
<evidence type="ECO:0000313" key="6">
    <source>
        <dbReference type="EMBL" id="MEX6428549.1"/>
    </source>
</evidence>
<feature type="domain" description="HhH-GPD" evidence="5">
    <location>
        <begin position="62"/>
        <end position="214"/>
    </location>
</feature>
<proteinExistence type="predicted"/>
<comment type="caution">
    <text evidence="6">The sequence shown here is derived from an EMBL/GenBank/DDBJ whole genome shotgun (WGS) entry which is preliminary data.</text>
</comment>
<dbReference type="SMART" id="SM00478">
    <property type="entry name" value="ENDO3c"/>
    <property type="match status" value="1"/>
</dbReference>
<evidence type="ECO:0000259" key="5">
    <source>
        <dbReference type="SMART" id="SM00478"/>
    </source>
</evidence>
<evidence type="ECO:0000256" key="2">
    <source>
        <dbReference type="ARBA" id="ARBA00012000"/>
    </source>
</evidence>
<evidence type="ECO:0000256" key="4">
    <source>
        <dbReference type="ARBA" id="ARBA00023204"/>
    </source>
</evidence>
<dbReference type="RefSeq" id="WP_298385838.1">
    <property type="nucleotide sequence ID" value="NZ_JBFSHR010000003.1"/>
</dbReference>
<dbReference type="EMBL" id="JBFSHR010000003">
    <property type="protein sequence ID" value="MEX6428549.1"/>
    <property type="molecule type" value="Genomic_DNA"/>
</dbReference>
<reference evidence="6 7" key="1">
    <citation type="submission" date="2024-07" db="EMBL/GenBank/DDBJ databases">
        <title>Draft Genome Sequence of Ferrimicrobium acidiphilum Strain YE2023, Isolated from a Pulp of Bioleach Reactor.</title>
        <authorList>
            <person name="Elkina Y.A."/>
            <person name="Bulaeva A.G."/>
            <person name="Beletsky A.V."/>
            <person name="Mardanov A.V."/>
        </authorList>
    </citation>
    <scope>NUCLEOTIDE SEQUENCE [LARGE SCALE GENOMIC DNA]</scope>
    <source>
        <strain evidence="6 7">YE2023</strain>
    </source>
</reference>
<dbReference type="Proteomes" id="UP001560267">
    <property type="component" value="Unassembled WGS sequence"/>
</dbReference>
<gene>
    <name evidence="6" type="ORF">AB6A68_01665</name>
</gene>
<sequence length="219" mass="24643">METKTEDRLVEAVAILAQRSELMHHFSSEFGMPRLYRDSFDPGRVEGPIERDAFGFLVETLVYQQLSGSSARAILARLMEVVPLEPEAIVALGAGKLRSVGLSGPKIRTLERLCSNVDPAQLVELETLDDTAVRSFIVGLYGFGDWSADMYLMFHLQRFDVWPVGDLAMRRSVERHLAGGASLSLPEVVRLGELYRPFRSLAAWYFWADDHAQVRQKLS</sequence>
<evidence type="ECO:0000256" key="3">
    <source>
        <dbReference type="ARBA" id="ARBA00022763"/>
    </source>
</evidence>
<dbReference type="SUPFAM" id="SSF48150">
    <property type="entry name" value="DNA-glycosylase"/>
    <property type="match status" value="1"/>
</dbReference>
<name>A0ABV3Y238_9ACTN</name>
<evidence type="ECO:0000256" key="1">
    <source>
        <dbReference type="ARBA" id="ARBA00000086"/>
    </source>
</evidence>
<keyword evidence="3" id="KW-0227">DNA damage</keyword>